<keyword evidence="17" id="KW-1185">Reference proteome</keyword>
<name>A0ABN1QPN8_9ACTN</name>
<evidence type="ECO:0000256" key="11">
    <source>
        <dbReference type="ARBA" id="ARBA00029811"/>
    </source>
</evidence>
<evidence type="ECO:0000256" key="13">
    <source>
        <dbReference type="SAM" id="SignalP"/>
    </source>
</evidence>
<evidence type="ECO:0000313" key="17">
    <source>
        <dbReference type="Proteomes" id="UP001500665"/>
    </source>
</evidence>
<gene>
    <name evidence="16" type="ORF">GCM10009550_19590</name>
</gene>
<keyword evidence="9" id="KW-0862">Zinc</keyword>
<protein>
    <recommendedName>
        <fullName evidence="5">Aminopeptidase N</fullName>
        <ecNumber evidence="4">3.4.11.2</ecNumber>
    </recommendedName>
    <alternativeName>
        <fullName evidence="11">Alanine aminopeptidase</fullName>
    </alternativeName>
    <alternativeName>
        <fullName evidence="12">Lysyl aminopeptidase</fullName>
    </alternativeName>
</protein>
<dbReference type="Gene3D" id="1.10.390.10">
    <property type="entry name" value="Neutral Protease Domain 2"/>
    <property type="match status" value="1"/>
</dbReference>
<evidence type="ECO:0000256" key="10">
    <source>
        <dbReference type="ARBA" id="ARBA00023049"/>
    </source>
</evidence>
<dbReference type="CDD" id="cd09603">
    <property type="entry name" value="M1_APN_like"/>
    <property type="match status" value="1"/>
</dbReference>
<keyword evidence="6" id="KW-0645">Protease</keyword>
<evidence type="ECO:0000313" key="16">
    <source>
        <dbReference type="EMBL" id="GAA0945670.1"/>
    </source>
</evidence>
<keyword evidence="8" id="KW-0378">Hydrolase</keyword>
<feature type="domain" description="Peptidase M1 membrane alanine aminopeptidase" evidence="14">
    <location>
        <begin position="318"/>
        <end position="458"/>
    </location>
</feature>
<evidence type="ECO:0000256" key="2">
    <source>
        <dbReference type="ARBA" id="ARBA00001947"/>
    </source>
</evidence>
<evidence type="ECO:0000256" key="3">
    <source>
        <dbReference type="ARBA" id="ARBA00010136"/>
    </source>
</evidence>
<evidence type="ECO:0000256" key="9">
    <source>
        <dbReference type="ARBA" id="ARBA00022833"/>
    </source>
</evidence>
<comment type="catalytic activity">
    <reaction evidence="1">
        <text>Release of an N-terminal amino acid, Xaa-|-Yaa- from a peptide, amide or arylamide. Xaa is preferably Ala, but may be most amino acids including Pro (slow action). When a terminal hydrophobic residue is followed by a prolyl residue, the two may be released as an intact Xaa-Pro dipeptide.</text>
        <dbReference type="EC" id="3.4.11.2"/>
    </reaction>
</comment>
<dbReference type="PRINTS" id="PR00756">
    <property type="entry name" value="ALADIPTASE"/>
</dbReference>
<dbReference type="InterPro" id="IPR027268">
    <property type="entry name" value="Peptidase_M4/M1_CTD_sf"/>
</dbReference>
<keyword evidence="10" id="KW-0482">Metalloprotease</keyword>
<reference evidence="16 17" key="1">
    <citation type="journal article" date="2019" name="Int. J. Syst. Evol. Microbiol.">
        <title>The Global Catalogue of Microorganisms (GCM) 10K type strain sequencing project: providing services to taxonomists for standard genome sequencing and annotation.</title>
        <authorList>
            <consortium name="The Broad Institute Genomics Platform"/>
            <consortium name="The Broad Institute Genome Sequencing Center for Infectious Disease"/>
            <person name="Wu L."/>
            <person name="Ma J."/>
        </authorList>
    </citation>
    <scope>NUCLEOTIDE SEQUENCE [LARGE SCALE GENOMIC DNA]</scope>
    <source>
        <strain evidence="16 17">JCM 10696</strain>
    </source>
</reference>
<dbReference type="InterPro" id="IPR014782">
    <property type="entry name" value="Peptidase_M1_dom"/>
</dbReference>
<feature type="domain" description="Aminopeptidase N-like N-terminal" evidence="15">
    <location>
        <begin position="52"/>
        <end position="222"/>
    </location>
</feature>
<feature type="signal peptide" evidence="13">
    <location>
        <begin position="1"/>
        <end position="25"/>
    </location>
</feature>
<dbReference type="PANTHER" id="PTHR11533:SF297">
    <property type="entry name" value="AMINOPEPTIDASE N"/>
    <property type="match status" value="1"/>
</dbReference>
<dbReference type="InterPro" id="IPR045357">
    <property type="entry name" value="Aminopeptidase_N-like_N"/>
</dbReference>
<proteinExistence type="inferred from homology"/>
<comment type="caution">
    <text evidence="16">The sequence shown here is derived from an EMBL/GenBank/DDBJ whole genome shotgun (WGS) entry which is preliminary data.</text>
</comment>
<evidence type="ECO:0000256" key="12">
    <source>
        <dbReference type="ARBA" id="ARBA00031533"/>
    </source>
</evidence>
<feature type="chain" id="PRO_5045862096" description="Aminopeptidase N" evidence="13">
    <location>
        <begin position="26"/>
        <end position="467"/>
    </location>
</feature>
<evidence type="ECO:0000256" key="8">
    <source>
        <dbReference type="ARBA" id="ARBA00022801"/>
    </source>
</evidence>
<dbReference type="InterPro" id="IPR050344">
    <property type="entry name" value="Peptidase_M1_aminopeptidases"/>
</dbReference>
<dbReference type="Gene3D" id="2.60.40.1730">
    <property type="entry name" value="tricorn interacting facor f3 domain"/>
    <property type="match status" value="1"/>
</dbReference>
<dbReference type="SUPFAM" id="SSF63737">
    <property type="entry name" value="Leukotriene A4 hydrolase N-terminal domain"/>
    <property type="match status" value="1"/>
</dbReference>
<evidence type="ECO:0000259" key="14">
    <source>
        <dbReference type="Pfam" id="PF01433"/>
    </source>
</evidence>
<dbReference type="EMBL" id="BAAAHH010000005">
    <property type="protein sequence ID" value="GAA0945670.1"/>
    <property type="molecule type" value="Genomic_DNA"/>
</dbReference>
<dbReference type="SUPFAM" id="SSF55486">
    <property type="entry name" value="Metalloproteases ('zincins'), catalytic domain"/>
    <property type="match status" value="1"/>
</dbReference>
<accession>A0ABN1QPN8</accession>
<dbReference type="PANTHER" id="PTHR11533">
    <property type="entry name" value="PROTEASE M1 ZINC METALLOPROTEASE"/>
    <property type="match status" value="1"/>
</dbReference>
<comment type="cofactor">
    <cofactor evidence="2">
        <name>Zn(2+)</name>
        <dbReference type="ChEBI" id="CHEBI:29105"/>
    </cofactor>
</comment>
<dbReference type="InterPro" id="IPR042097">
    <property type="entry name" value="Aminopeptidase_N-like_N_sf"/>
</dbReference>
<dbReference type="EC" id="3.4.11.2" evidence="4"/>
<dbReference type="Pfam" id="PF17900">
    <property type="entry name" value="Peptidase_M1_N"/>
    <property type="match status" value="1"/>
</dbReference>
<dbReference type="Pfam" id="PF01433">
    <property type="entry name" value="Peptidase_M1"/>
    <property type="match status" value="1"/>
</dbReference>
<evidence type="ECO:0000256" key="7">
    <source>
        <dbReference type="ARBA" id="ARBA00022723"/>
    </source>
</evidence>
<sequence length="467" mass="51056">MTVPRLLAAAAVTASLVLLPVAADAAVDYRPGAPGAGDSYFPKMGNGGYDVRHYGLRLAYDPATRHLTGTATITATAVQNLSRFNLDLHGLTVQSVKVNGKAAKWRRSGFQELTVVPAKGLRAGGKFTVVVNYGGEPRRISDEPLGSSGWIATTDGAVALNQPFGAATWFPVNDTPKDKATYSFAITVPRKLTALANGDFVSRKVKGDKAVHRWRMRQPMSSELSMVAIGDYETLRTRSGGLQSVVAFDSALATSRKQLKAYDKKTRAVLKWQSKLFGPYPFTSTGGIVDELDVGYSLETQARPVHDWNAPGKNPPDDLVVHELAHQWFGDSVTPARWKDIWLNEGFATYAEWMWSERSGGRTAEQAFRSAYAAGPEADVWKGVLGDPGRDHIFDNLVYQRGAMTVHALRKELGDDVFFRLVRGWLAAGKGGTVSTAKFHAFAEKFSGKQLDELFDKWVYKAGKPKL</sequence>
<evidence type="ECO:0000256" key="6">
    <source>
        <dbReference type="ARBA" id="ARBA00022670"/>
    </source>
</evidence>
<dbReference type="Proteomes" id="UP001500665">
    <property type="component" value="Unassembled WGS sequence"/>
</dbReference>
<evidence type="ECO:0000256" key="1">
    <source>
        <dbReference type="ARBA" id="ARBA00000098"/>
    </source>
</evidence>
<comment type="similarity">
    <text evidence="3">Belongs to the peptidase M1 family.</text>
</comment>
<organism evidence="16 17">
    <name type="scientific">Actinocorallia libanotica</name>
    <dbReference type="NCBI Taxonomy" id="46162"/>
    <lineage>
        <taxon>Bacteria</taxon>
        <taxon>Bacillati</taxon>
        <taxon>Actinomycetota</taxon>
        <taxon>Actinomycetes</taxon>
        <taxon>Streptosporangiales</taxon>
        <taxon>Thermomonosporaceae</taxon>
        <taxon>Actinocorallia</taxon>
    </lineage>
</organism>
<dbReference type="RefSeq" id="WP_344239042.1">
    <property type="nucleotide sequence ID" value="NZ_BAAAHH010000005.1"/>
</dbReference>
<keyword evidence="7" id="KW-0479">Metal-binding</keyword>
<evidence type="ECO:0000256" key="5">
    <source>
        <dbReference type="ARBA" id="ARBA00015611"/>
    </source>
</evidence>
<evidence type="ECO:0000256" key="4">
    <source>
        <dbReference type="ARBA" id="ARBA00012564"/>
    </source>
</evidence>
<dbReference type="InterPro" id="IPR001930">
    <property type="entry name" value="Peptidase_M1"/>
</dbReference>
<evidence type="ECO:0000259" key="15">
    <source>
        <dbReference type="Pfam" id="PF17900"/>
    </source>
</evidence>
<keyword evidence="13" id="KW-0732">Signal</keyword>